<dbReference type="Proteomes" id="UP000000304">
    <property type="component" value="Unassembled WGS sequence"/>
</dbReference>
<organism evidence="3 4">
    <name type="scientific">Drosophila simulans</name>
    <name type="common">Fruit fly</name>
    <dbReference type="NCBI Taxonomy" id="7240"/>
    <lineage>
        <taxon>Eukaryota</taxon>
        <taxon>Metazoa</taxon>
        <taxon>Ecdysozoa</taxon>
        <taxon>Arthropoda</taxon>
        <taxon>Hexapoda</taxon>
        <taxon>Insecta</taxon>
        <taxon>Pterygota</taxon>
        <taxon>Neoptera</taxon>
        <taxon>Endopterygota</taxon>
        <taxon>Diptera</taxon>
        <taxon>Brachycera</taxon>
        <taxon>Muscomorpha</taxon>
        <taxon>Ephydroidea</taxon>
        <taxon>Drosophilidae</taxon>
        <taxon>Drosophila</taxon>
        <taxon>Sophophora</taxon>
    </lineage>
</organism>
<evidence type="ECO:0000259" key="2">
    <source>
        <dbReference type="Pfam" id="PF17919"/>
    </source>
</evidence>
<dbReference type="AlphaFoldDB" id="B4NTK1"/>
<dbReference type="Pfam" id="PF17919">
    <property type="entry name" value="RT_RNaseH_2"/>
    <property type="match status" value="1"/>
</dbReference>
<feature type="region of interest" description="Disordered" evidence="1">
    <location>
        <begin position="1"/>
        <end position="22"/>
    </location>
</feature>
<feature type="compositionally biased region" description="Basic and acidic residues" evidence="1">
    <location>
        <begin position="192"/>
        <end position="209"/>
    </location>
</feature>
<gene>
    <name evidence="3" type="primary">Dsim\GD11931</name>
    <name evidence="3" type="ORF">Dsim_GD11931</name>
</gene>
<dbReference type="InterPro" id="IPR043502">
    <property type="entry name" value="DNA/RNA_pol_sf"/>
</dbReference>
<protein>
    <submittedName>
        <fullName evidence="3">GD11931</fullName>
    </submittedName>
</protein>
<dbReference type="InterPro" id="IPR041577">
    <property type="entry name" value="RT_RNaseH_2"/>
</dbReference>
<feature type="region of interest" description="Disordered" evidence="1">
    <location>
        <begin position="87"/>
        <end position="252"/>
    </location>
</feature>
<dbReference type="EMBL" id="CH983176">
    <property type="protein sequence ID" value="EDX15659.1"/>
    <property type="molecule type" value="Genomic_DNA"/>
</dbReference>
<name>B4NTK1_DROSI</name>
<dbReference type="PANTHER" id="PTHR34072">
    <property type="entry name" value="ENZYMATIC POLYPROTEIN-RELATED"/>
    <property type="match status" value="1"/>
</dbReference>
<dbReference type="SUPFAM" id="SSF56672">
    <property type="entry name" value="DNA/RNA polymerases"/>
    <property type="match status" value="1"/>
</dbReference>
<keyword evidence="4" id="KW-1185">Reference proteome</keyword>
<dbReference type="GO" id="GO:0071897">
    <property type="term" value="P:DNA biosynthetic process"/>
    <property type="evidence" value="ECO:0007669"/>
    <property type="project" value="UniProtKB-ARBA"/>
</dbReference>
<evidence type="ECO:0000313" key="4">
    <source>
        <dbReference type="Proteomes" id="UP000000304"/>
    </source>
</evidence>
<proteinExistence type="predicted"/>
<evidence type="ECO:0000256" key="1">
    <source>
        <dbReference type="SAM" id="MobiDB-lite"/>
    </source>
</evidence>
<dbReference type="PANTHER" id="PTHR34072:SF52">
    <property type="entry name" value="RIBONUCLEASE H"/>
    <property type="match status" value="1"/>
</dbReference>
<sequence>MTSIIQEPRRTPRGTNDCDPAGSSHIRALVTVEARPCILGSRKVSLASAWRENWTTGRPHYGGRAGRLFARHGFPVLRSCDPSVRWARTPHSSHPLGIETTQQPLHRRTQSCADEKPRHQRTQRRANEKPAAPSLGVPRRQPGAQPGRDHIPAPQSGRHLCPNHTRRRTHHNGGLPPGSKTSQIPRLGIVDTRTRPLLRDGGRRGRLGERATTQRPSRNLARTHSLIMRSDRSPQAGSHTDPDKVTATRELMPPTNLKELRRCLGLASWYQRFEDLKNLLSEAPILACPVFEEIFVLQIDVSDYGIGVVLQNIEKQERVIAPI</sequence>
<dbReference type="STRING" id="7240.B4NTK1"/>
<reference evidence="3 4" key="1">
    <citation type="journal article" date="2007" name="Nature">
        <title>Evolution of genes and genomes on the Drosophila phylogeny.</title>
        <authorList>
            <consortium name="Drosophila 12 Genomes Consortium"/>
            <person name="Clark A.G."/>
            <person name="Eisen M.B."/>
            <person name="Smith D.R."/>
            <person name="Bergman C.M."/>
            <person name="Oliver B."/>
            <person name="Markow T.A."/>
            <person name="Kaufman T.C."/>
            <person name="Kellis M."/>
            <person name="Gelbart W."/>
            <person name="Iyer V.N."/>
            <person name="Pollard D.A."/>
            <person name="Sackton T.B."/>
            <person name="Larracuente A.M."/>
            <person name="Singh N.D."/>
            <person name="Abad J.P."/>
            <person name="Abt D.N."/>
            <person name="Adryan B."/>
            <person name="Aguade M."/>
            <person name="Akashi H."/>
            <person name="Anderson W.W."/>
            <person name="Aquadro C.F."/>
            <person name="Ardell D.H."/>
            <person name="Arguello R."/>
            <person name="Artieri C.G."/>
            <person name="Barbash D.A."/>
            <person name="Barker D."/>
            <person name="Barsanti P."/>
            <person name="Batterham P."/>
            <person name="Batzoglou S."/>
            <person name="Begun D."/>
            <person name="Bhutkar A."/>
            <person name="Blanco E."/>
            <person name="Bosak S.A."/>
            <person name="Bradley R.K."/>
            <person name="Brand A.D."/>
            <person name="Brent M.R."/>
            <person name="Brooks A.N."/>
            <person name="Brown R.H."/>
            <person name="Butlin R.K."/>
            <person name="Caggese C."/>
            <person name="Calvi B.R."/>
            <person name="Bernardo de Carvalho A."/>
            <person name="Caspi A."/>
            <person name="Castrezana S."/>
            <person name="Celniker S.E."/>
            <person name="Chang J.L."/>
            <person name="Chapple C."/>
            <person name="Chatterji S."/>
            <person name="Chinwalla A."/>
            <person name="Civetta A."/>
            <person name="Clifton S.W."/>
            <person name="Comeron J.M."/>
            <person name="Costello J.C."/>
            <person name="Coyne J.A."/>
            <person name="Daub J."/>
            <person name="David R.G."/>
            <person name="Delcher A.L."/>
            <person name="Delehaunty K."/>
            <person name="Do C.B."/>
            <person name="Ebling H."/>
            <person name="Edwards K."/>
            <person name="Eickbush T."/>
            <person name="Evans J.D."/>
            <person name="Filipski A."/>
            <person name="Findeiss S."/>
            <person name="Freyhult E."/>
            <person name="Fulton L."/>
            <person name="Fulton R."/>
            <person name="Garcia A.C."/>
            <person name="Gardiner A."/>
            <person name="Garfield D.A."/>
            <person name="Garvin B.E."/>
            <person name="Gibson G."/>
            <person name="Gilbert D."/>
            <person name="Gnerre S."/>
            <person name="Godfrey J."/>
            <person name="Good R."/>
            <person name="Gotea V."/>
            <person name="Gravely B."/>
            <person name="Greenberg A.J."/>
            <person name="Griffiths-Jones S."/>
            <person name="Gross S."/>
            <person name="Guigo R."/>
            <person name="Gustafson E.A."/>
            <person name="Haerty W."/>
            <person name="Hahn M.W."/>
            <person name="Halligan D.L."/>
            <person name="Halpern A.L."/>
            <person name="Halter G.M."/>
            <person name="Han M.V."/>
            <person name="Heger A."/>
            <person name="Hillier L."/>
            <person name="Hinrichs A.S."/>
            <person name="Holmes I."/>
            <person name="Hoskins R.A."/>
            <person name="Hubisz M.J."/>
            <person name="Hultmark D."/>
            <person name="Huntley M.A."/>
            <person name="Jaffe D.B."/>
            <person name="Jagadeeshan S."/>
            <person name="Jeck W.R."/>
            <person name="Johnson J."/>
            <person name="Jones C.D."/>
            <person name="Jordan W.C."/>
            <person name="Karpen G.H."/>
            <person name="Kataoka E."/>
            <person name="Keightley P.D."/>
            <person name="Kheradpour P."/>
            <person name="Kirkness E.F."/>
            <person name="Koerich L.B."/>
            <person name="Kristiansen K."/>
            <person name="Kudrna D."/>
            <person name="Kulathinal R.J."/>
            <person name="Kumar S."/>
            <person name="Kwok R."/>
            <person name="Lander E."/>
            <person name="Langley C.H."/>
            <person name="Lapoint R."/>
            <person name="Lazzaro B.P."/>
            <person name="Lee S.J."/>
            <person name="Levesque L."/>
            <person name="Li R."/>
            <person name="Lin C.F."/>
            <person name="Lin M.F."/>
            <person name="Lindblad-Toh K."/>
            <person name="Llopart A."/>
            <person name="Long M."/>
            <person name="Low L."/>
            <person name="Lozovsky E."/>
            <person name="Lu J."/>
            <person name="Luo M."/>
            <person name="Machado C.A."/>
            <person name="Makalowski W."/>
            <person name="Marzo M."/>
            <person name="Matsuda M."/>
            <person name="Matzkin L."/>
            <person name="McAllister B."/>
            <person name="McBride C.S."/>
            <person name="McKernan B."/>
            <person name="McKernan K."/>
            <person name="Mendez-Lago M."/>
            <person name="Minx P."/>
            <person name="Mollenhauer M.U."/>
            <person name="Montooth K."/>
            <person name="Mount S.M."/>
            <person name="Mu X."/>
            <person name="Myers E."/>
            <person name="Negre B."/>
            <person name="Newfeld S."/>
            <person name="Nielsen R."/>
            <person name="Noor M.A."/>
            <person name="O'Grady P."/>
            <person name="Pachter L."/>
            <person name="Papaceit M."/>
            <person name="Parisi M.J."/>
            <person name="Parisi M."/>
            <person name="Parts L."/>
            <person name="Pedersen J.S."/>
            <person name="Pesole G."/>
            <person name="Phillippy A.M."/>
            <person name="Ponting C.P."/>
            <person name="Pop M."/>
            <person name="Porcelli D."/>
            <person name="Powell J.R."/>
            <person name="Prohaska S."/>
            <person name="Pruitt K."/>
            <person name="Puig M."/>
            <person name="Quesneville H."/>
            <person name="Ram K.R."/>
            <person name="Rand D."/>
            <person name="Rasmussen M.D."/>
            <person name="Reed L.K."/>
            <person name="Reenan R."/>
            <person name="Reily A."/>
            <person name="Remington K.A."/>
            <person name="Rieger T.T."/>
            <person name="Ritchie M.G."/>
            <person name="Robin C."/>
            <person name="Rogers Y.H."/>
            <person name="Rohde C."/>
            <person name="Rozas J."/>
            <person name="Rubenfield M.J."/>
            <person name="Ruiz A."/>
            <person name="Russo S."/>
            <person name="Salzberg S.L."/>
            <person name="Sanchez-Gracia A."/>
            <person name="Saranga D.J."/>
            <person name="Sato H."/>
            <person name="Schaeffer S.W."/>
            <person name="Schatz M.C."/>
            <person name="Schlenke T."/>
            <person name="Schwartz R."/>
            <person name="Segarra C."/>
            <person name="Singh R.S."/>
            <person name="Sirot L."/>
            <person name="Sirota M."/>
            <person name="Sisneros N.B."/>
            <person name="Smith C.D."/>
            <person name="Smith T.F."/>
            <person name="Spieth J."/>
            <person name="Stage D.E."/>
            <person name="Stark A."/>
            <person name="Stephan W."/>
            <person name="Strausberg R.L."/>
            <person name="Strempel S."/>
            <person name="Sturgill D."/>
            <person name="Sutton G."/>
            <person name="Sutton G.G."/>
            <person name="Tao W."/>
            <person name="Teichmann S."/>
            <person name="Tobari Y.N."/>
            <person name="Tomimura Y."/>
            <person name="Tsolas J.M."/>
            <person name="Valente V.L."/>
            <person name="Venter E."/>
            <person name="Venter J.C."/>
            <person name="Vicario S."/>
            <person name="Vieira F.G."/>
            <person name="Vilella A.J."/>
            <person name="Villasante A."/>
            <person name="Walenz B."/>
            <person name="Wang J."/>
            <person name="Wasserman M."/>
            <person name="Watts T."/>
            <person name="Wilson D."/>
            <person name="Wilson R.K."/>
            <person name="Wing R.A."/>
            <person name="Wolfner M.F."/>
            <person name="Wong A."/>
            <person name="Wong G.K."/>
            <person name="Wu C.I."/>
            <person name="Wu G."/>
            <person name="Yamamoto D."/>
            <person name="Yang H.P."/>
            <person name="Yang S.P."/>
            <person name="Yorke J.A."/>
            <person name="Yoshida K."/>
            <person name="Zdobnov E."/>
            <person name="Zhang P."/>
            <person name="Zhang Y."/>
            <person name="Zimin A.V."/>
            <person name="Baldwin J."/>
            <person name="Abdouelleil A."/>
            <person name="Abdulkadir J."/>
            <person name="Abebe A."/>
            <person name="Abera B."/>
            <person name="Abreu J."/>
            <person name="Acer S.C."/>
            <person name="Aftuck L."/>
            <person name="Alexander A."/>
            <person name="An P."/>
            <person name="Anderson E."/>
            <person name="Anderson S."/>
            <person name="Arachi H."/>
            <person name="Azer M."/>
            <person name="Bachantsang P."/>
            <person name="Barry A."/>
            <person name="Bayul T."/>
            <person name="Berlin A."/>
            <person name="Bessette D."/>
            <person name="Bloom T."/>
            <person name="Blye J."/>
            <person name="Boguslavskiy L."/>
            <person name="Bonnet C."/>
            <person name="Boukhgalter B."/>
            <person name="Bourzgui I."/>
            <person name="Brown A."/>
            <person name="Cahill P."/>
            <person name="Channer S."/>
            <person name="Cheshatsang Y."/>
            <person name="Chuda L."/>
            <person name="Citroen M."/>
            <person name="Collymore A."/>
            <person name="Cooke P."/>
            <person name="Costello M."/>
            <person name="D'Aco K."/>
            <person name="Daza R."/>
            <person name="De Haan G."/>
            <person name="DeGray S."/>
            <person name="DeMaso C."/>
            <person name="Dhargay N."/>
            <person name="Dooley K."/>
            <person name="Dooley E."/>
            <person name="Doricent M."/>
            <person name="Dorje P."/>
            <person name="Dorjee K."/>
            <person name="Dupes A."/>
            <person name="Elong R."/>
            <person name="Falk J."/>
            <person name="Farina A."/>
            <person name="Faro S."/>
            <person name="Ferguson D."/>
            <person name="Fisher S."/>
            <person name="Foley C.D."/>
            <person name="Franke A."/>
            <person name="Friedrich D."/>
            <person name="Gadbois L."/>
            <person name="Gearin G."/>
            <person name="Gearin C.R."/>
            <person name="Giannoukos G."/>
            <person name="Goode T."/>
            <person name="Graham J."/>
            <person name="Grandbois E."/>
            <person name="Grewal S."/>
            <person name="Gyaltsen K."/>
            <person name="Hafez N."/>
            <person name="Hagos B."/>
            <person name="Hall J."/>
            <person name="Henson C."/>
            <person name="Hollinger A."/>
            <person name="Honan T."/>
            <person name="Huard M.D."/>
            <person name="Hughes L."/>
            <person name="Hurhula B."/>
            <person name="Husby M.E."/>
            <person name="Kamat A."/>
            <person name="Kanga B."/>
            <person name="Kashin S."/>
            <person name="Khazanovich D."/>
            <person name="Kisner P."/>
            <person name="Lance K."/>
            <person name="Lara M."/>
            <person name="Lee W."/>
            <person name="Lennon N."/>
            <person name="Letendre F."/>
            <person name="LeVine R."/>
            <person name="Lipovsky A."/>
            <person name="Liu X."/>
            <person name="Liu J."/>
            <person name="Liu S."/>
            <person name="Lokyitsang T."/>
            <person name="Lokyitsang Y."/>
            <person name="Lubonja R."/>
            <person name="Lui A."/>
            <person name="MacDonald P."/>
            <person name="Magnisalis V."/>
            <person name="Maru K."/>
            <person name="Matthews C."/>
            <person name="McCusker W."/>
            <person name="McDonough S."/>
            <person name="Mehta T."/>
            <person name="Meldrim J."/>
            <person name="Meneus L."/>
            <person name="Mihai O."/>
            <person name="Mihalev A."/>
            <person name="Mihova T."/>
            <person name="Mittelman R."/>
            <person name="Mlenga V."/>
            <person name="Montmayeur A."/>
            <person name="Mulrain L."/>
            <person name="Navidi A."/>
            <person name="Naylor J."/>
            <person name="Negash T."/>
            <person name="Nguyen T."/>
            <person name="Nguyen N."/>
            <person name="Nicol R."/>
            <person name="Norbu C."/>
            <person name="Norbu N."/>
            <person name="Novod N."/>
            <person name="O'Neill B."/>
            <person name="Osman S."/>
            <person name="Markiewicz E."/>
            <person name="Oyono O.L."/>
            <person name="Patti C."/>
            <person name="Phunkhang P."/>
            <person name="Pierre F."/>
            <person name="Priest M."/>
            <person name="Raghuraman S."/>
            <person name="Rege F."/>
            <person name="Reyes R."/>
            <person name="Rise C."/>
            <person name="Rogov P."/>
            <person name="Ross K."/>
            <person name="Ryan E."/>
            <person name="Settipalli S."/>
            <person name="Shea T."/>
            <person name="Sherpa N."/>
            <person name="Shi L."/>
            <person name="Shih D."/>
            <person name="Sparrow T."/>
            <person name="Spaulding J."/>
            <person name="Stalker J."/>
            <person name="Stange-Thomann N."/>
            <person name="Stavropoulos S."/>
            <person name="Stone C."/>
            <person name="Strader C."/>
            <person name="Tesfaye S."/>
            <person name="Thomson T."/>
            <person name="Thoulutsang Y."/>
            <person name="Thoulutsang D."/>
            <person name="Topham K."/>
            <person name="Topping I."/>
            <person name="Tsamla T."/>
            <person name="Vassiliev H."/>
            <person name="Vo A."/>
            <person name="Wangchuk T."/>
            <person name="Wangdi T."/>
            <person name="Weiand M."/>
            <person name="Wilkinson J."/>
            <person name="Wilson A."/>
            <person name="Yadav S."/>
            <person name="Young G."/>
            <person name="Yu Q."/>
            <person name="Zembek L."/>
            <person name="Zhong D."/>
            <person name="Zimmer A."/>
            <person name="Zwirko Z."/>
            <person name="Jaffe D.B."/>
            <person name="Alvarez P."/>
            <person name="Brockman W."/>
            <person name="Butler J."/>
            <person name="Chin C."/>
            <person name="Gnerre S."/>
            <person name="Grabherr M."/>
            <person name="Kleber M."/>
            <person name="Mauceli E."/>
            <person name="MacCallum I."/>
        </authorList>
    </citation>
    <scope>NUCLEOTIDE SEQUENCE [LARGE SCALE GENOMIC DNA]</scope>
    <source>
        <strain evidence="4">white501</strain>
    </source>
</reference>
<dbReference type="HOGENOM" id="CLU_861283_0_0_1"/>
<feature type="domain" description="Reverse transcriptase/retrotransposon-derived protein RNase H-like" evidence="2">
    <location>
        <begin position="271"/>
        <end position="321"/>
    </location>
</feature>
<dbReference type="Gene3D" id="3.30.70.270">
    <property type="match status" value="1"/>
</dbReference>
<dbReference type="InterPro" id="IPR043128">
    <property type="entry name" value="Rev_trsase/Diguanyl_cyclase"/>
</dbReference>
<evidence type="ECO:0000313" key="3">
    <source>
        <dbReference type="EMBL" id="EDX15659.1"/>
    </source>
</evidence>
<accession>B4NTK1</accession>